<feature type="compositionally biased region" description="Polar residues" evidence="1">
    <location>
        <begin position="85"/>
        <end position="95"/>
    </location>
</feature>
<feature type="compositionally biased region" description="Polar residues" evidence="1">
    <location>
        <begin position="141"/>
        <end position="159"/>
    </location>
</feature>
<feature type="region of interest" description="Disordered" evidence="1">
    <location>
        <begin position="32"/>
        <end position="110"/>
    </location>
</feature>
<dbReference type="EMBL" id="CAJMXA010003503">
    <property type="protein sequence ID" value="CAE6498814.1"/>
    <property type="molecule type" value="Genomic_DNA"/>
</dbReference>
<evidence type="ECO:0000313" key="3">
    <source>
        <dbReference type="Proteomes" id="UP000663853"/>
    </source>
</evidence>
<gene>
    <name evidence="2" type="ORF">RDB_LOCUS110010</name>
</gene>
<feature type="compositionally biased region" description="Polar residues" evidence="1">
    <location>
        <begin position="42"/>
        <end position="57"/>
    </location>
</feature>
<evidence type="ECO:0000256" key="1">
    <source>
        <dbReference type="SAM" id="MobiDB-lite"/>
    </source>
</evidence>
<evidence type="ECO:0000313" key="2">
    <source>
        <dbReference type="EMBL" id="CAE6498814.1"/>
    </source>
</evidence>
<sequence>MPEWQASVTRAISAIASCQSAIPPAEAQTINTAVSSGKPPRKTSTVSQSSTNINNLINPPDVEQGDGALGLSETSPGDEFPPSPTQAHASLTSESMGIDSRPGAGQMFRAASARRGAGQELGIRGDPIRYNPSVMLSPPLTASSTVWPRQRQASRSRVVTTGAPPTFPGTPQKVDNTQYDPQFSEISGATVGYIS</sequence>
<reference evidence="2" key="1">
    <citation type="submission" date="2021-01" db="EMBL/GenBank/DDBJ databases">
        <authorList>
            <person name="Kaushik A."/>
        </authorList>
    </citation>
    <scope>NUCLEOTIDE SEQUENCE</scope>
    <source>
        <strain evidence="2">AG6-10EEA</strain>
    </source>
</reference>
<accession>A0A8H3H600</accession>
<dbReference type="AlphaFoldDB" id="A0A8H3H600"/>
<protein>
    <submittedName>
        <fullName evidence="2">Uncharacterized protein</fullName>
    </submittedName>
</protein>
<name>A0A8H3H600_9AGAM</name>
<comment type="caution">
    <text evidence="2">The sequence shown here is derived from an EMBL/GenBank/DDBJ whole genome shotgun (WGS) entry which is preliminary data.</text>
</comment>
<feature type="region of interest" description="Disordered" evidence="1">
    <location>
        <begin position="141"/>
        <end position="179"/>
    </location>
</feature>
<proteinExistence type="predicted"/>
<dbReference type="Proteomes" id="UP000663853">
    <property type="component" value="Unassembled WGS sequence"/>
</dbReference>
<organism evidence="2 3">
    <name type="scientific">Rhizoctonia solani</name>
    <dbReference type="NCBI Taxonomy" id="456999"/>
    <lineage>
        <taxon>Eukaryota</taxon>
        <taxon>Fungi</taxon>
        <taxon>Dikarya</taxon>
        <taxon>Basidiomycota</taxon>
        <taxon>Agaricomycotina</taxon>
        <taxon>Agaricomycetes</taxon>
        <taxon>Cantharellales</taxon>
        <taxon>Ceratobasidiaceae</taxon>
        <taxon>Rhizoctonia</taxon>
    </lineage>
</organism>